<name>A0A926Y2P0_9BACT</name>
<reference evidence="1" key="1">
    <citation type="submission" date="2020-09" db="EMBL/GenBank/DDBJ databases">
        <authorList>
            <person name="Kim M.K."/>
        </authorList>
    </citation>
    <scope>NUCLEOTIDE SEQUENCE</scope>
    <source>
        <strain evidence="1">BT702</strain>
    </source>
</reference>
<evidence type="ECO:0000313" key="1">
    <source>
        <dbReference type="EMBL" id="MBD2701001.1"/>
    </source>
</evidence>
<keyword evidence="2" id="KW-1185">Reference proteome</keyword>
<dbReference type="AlphaFoldDB" id="A0A926Y2P0"/>
<evidence type="ECO:0000313" key="2">
    <source>
        <dbReference type="Proteomes" id="UP000598820"/>
    </source>
</evidence>
<dbReference type="InterPro" id="IPR014917">
    <property type="entry name" value="DUF1800"/>
</dbReference>
<comment type="caution">
    <text evidence="1">The sequence shown here is derived from an EMBL/GenBank/DDBJ whole genome shotgun (WGS) entry which is preliminary data.</text>
</comment>
<proteinExistence type="predicted"/>
<dbReference type="EMBL" id="JACWZY010000006">
    <property type="protein sequence ID" value="MBD2701001.1"/>
    <property type="molecule type" value="Genomic_DNA"/>
</dbReference>
<dbReference type="Pfam" id="PF08811">
    <property type="entry name" value="DUF1800"/>
    <property type="match status" value="1"/>
</dbReference>
<dbReference type="Proteomes" id="UP000598820">
    <property type="component" value="Unassembled WGS sequence"/>
</dbReference>
<protein>
    <submittedName>
        <fullName evidence="1">DUF1800 domain-containing protein</fullName>
    </submittedName>
</protein>
<gene>
    <name evidence="1" type="ORF">IC229_10170</name>
</gene>
<sequence length="519" mass="58830">MALLDAYTKPLTSEQVMYLLRRATFGPTPDQGKAFAGQTAAQVVAKLLADQPVPTPPLDLATSKTFHDLPFDSTNAGKLNLYVKYWWSNVMLNQPVSLLEKMTLFWSNHFVTNDATVNDYRFMYRYNALLRQHALGSFKIFTIAMTQDPAMLRFLNGNQNVVGTANENYARELQELFTTGRDGGYTETDIREAAKVLTGWADTGYRDTTNAAIGSTFRANRHDTTDKKFSAAYKNATIKGRTGADAGLAELTDLVDILLANPETPRYICRELYRWFVNYDIPETIETNFIQPLANLFRQSNFELKPVMSALLQSQHFFDETVRGAVIKSPMDLVIGTFRFWGLQAPDPAQSTTNLTAYYQIGNYLYSRAKEQQQDLLNPPTVFGWTAYYLNDYYQQWINSTTLGLRGFFADALTTNALKLNGKLTVDVLAYAKTLSDPTDPTKLVNEAVTQLLGIPLDQSQKDFLIDTVLLSSIPRYEWIIEWNDYIKAPNDSAKRQAVQMKLTAFIQYIFRMAEYQVS</sequence>
<accession>A0A926Y2P0</accession>
<organism evidence="1 2">
    <name type="scientific">Spirosoma profusum</name>
    <dbReference type="NCBI Taxonomy" id="2771354"/>
    <lineage>
        <taxon>Bacteria</taxon>
        <taxon>Pseudomonadati</taxon>
        <taxon>Bacteroidota</taxon>
        <taxon>Cytophagia</taxon>
        <taxon>Cytophagales</taxon>
        <taxon>Cytophagaceae</taxon>
        <taxon>Spirosoma</taxon>
    </lineage>
</organism>